<feature type="transmembrane region" description="Helical" evidence="10">
    <location>
        <begin position="6"/>
        <end position="24"/>
    </location>
</feature>
<dbReference type="Proteomes" id="UP000037269">
    <property type="component" value="Unassembled WGS sequence"/>
</dbReference>
<reference evidence="11 12" key="1">
    <citation type="submission" date="2015-07" db="EMBL/GenBank/DDBJ databases">
        <title>Fjat-14205 dsm 2895.</title>
        <authorList>
            <person name="Liu B."/>
            <person name="Wang J."/>
            <person name="Zhu Y."/>
            <person name="Liu G."/>
            <person name="Chen Q."/>
            <person name="Chen Z."/>
            <person name="Lan J."/>
            <person name="Che J."/>
            <person name="Ge C."/>
            <person name="Shi H."/>
            <person name="Pan Z."/>
            <person name="Liu X."/>
        </authorList>
    </citation>
    <scope>NUCLEOTIDE SEQUENCE [LARGE SCALE GENOMIC DNA]</scope>
    <source>
        <strain evidence="11 12">DSM 2895</strain>
    </source>
</reference>
<keyword evidence="10" id="KW-0813">Transport</keyword>
<keyword evidence="12" id="KW-1185">Reference proteome</keyword>
<comment type="similarity">
    <text evidence="7 10">Belongs to the fluoride channel Fluc/FEX (TC 1.A.43) family.</text>
</comment>
<evidence type="ECO:0000256" key="6">
    <source>
        <dbReference type="ARBA" id="ARBA00023303"/>
    </source>
</evidence>
<dbReference type="EMBL" id="LGUG01000004">
    <property type="protein sequence ID" value="KON96862.1"/>
    <property type="molecule type" value="Genomic_DNA"/>
</dbReference>
<dbReference type="RefSeq" id="WP_043065242.1">
    <property type="nucleotide sequence ID" value="NZ_BJOA01000072.1"/>
</dbReference>
<dbReference type="HAMAP" id="MF_00454">
    <property type="entry name" value="FluC"/>
    <property type="match status" value="1"/>
</dbReference>
<feature type="transmembrane region" description="Helical" evidence="10">
    <location>
        <begin position="31"/>
        <end position="53"/>
    </location>
</feature>
<dbReference type="InterPro" id="IPR003691">
    <property type="entry name" value="FluC"/>
</dbReference>
<keyword evidence="10" id="KW-0479">Metal-binding</keyword>
<protein>
    <recommendedName>
        <fullName evidence="10">Fluoride-specific ion channel FluC</fullName>
    </recommendedName>
</protein>
<dbReference type="PANTHER" id="PTHR28259:SF1">
    <property type="entry name" value="FLUORIDE EXPORT PROTEIN 1-RELATED"/>
    <property type="match status" value="1"/>
</dbReference>
<name>A0A0D1XYT5_ANEMI</name>
<keyword evidence="6 10" id="KW-0407">Ion channel</keyword>
<keyword evidence="10" id="KW-0406">Ion transport</keyword>
<evidence type="ECO:0000313" key="11">
    <source>
        <dbReference type="EMBL" id="KON96862.1"/>
    </source>
</evidence>
<dbReference type="Pfam" id="PF02537">
    <property type="entry name" value="CRCB"/>
    <property type="match status" value="1"/>
</dbReference>
<dbReference type="GO" id="GO:0046872">
    <property type="term" value="F:metal ion binding"/>
    <property type="evidence" value="ECO:0007669"/>
    <property type="project" value="UniProtKB-KW"/>
</dbReference>
<evidence type="ECO:0000256" key="7">
    <source>
        <dbReference type="ARBA" id="ARBA00035120"/>
    </source>
</evidence>
<dbReference type="GO" id="GO:0140114">
    <property type="term" value="P:cellular detoxification of fluoride"/>
    <property type="evidence" value="ECO:0007669"/>
    <property type="project" value="UniProtKB-UniRule"/>
</dbReference>
<evidence type="ECO:0000256" key="1">
    <source>
        <dbReference type="ARBA" id="ARBA00004651"/>
    </source>
</evidence>
<gene>
    <name evidence="10" type="primary">fluC</name>
    <name evidence="10" type="synonym">crcB</name>
    <name evidence="11" type="ORF">AF333_16620</name>
</gene>
<evidence type="ECO:0000256" key="5">
    <source>
        <dbReference type="ARBA" id="ARBA00023136"/>
    </source>
</evidence>
<evidence type="ECO:0000256" key="4">
    <source>
        <dbReference type="ARBA" id="ARBA00022989"/>
    </source>
</evidence>
<evidence type="ECO:0000256" key="2">
    <source>
        <dbReference type="ARBA" id="ARBA00022475"/>
    </source>
</evidence>
<evidence type="ECO:0000256" key="8">
    <source>
        <dbReference type="ARBA" id="ARBA00035585"/>
    </source>
</evidence>
<organism evidence="11 12">
    <name type="scientific">Aneurinibacillus migulanus</name>
    <name type="common">Bacillus migulanus</name>
    <dbReference type="NCBI Taxonomy" id="47500"/>
    <lineage>
        <taxon>Bacteria</taxon>
        <taxon>Bacillati</taxon>
        <taxon>Bacillota</taxon>
        <taxon>Bacilli</taxon>
        <taxon>Bacillales</taxon>
        <taxon>Paenibacillaceae</taxon>
        <taxon>Aneurinibacillus group</taxon>
        <taxon>Aneurinibacillus</taxon>
    </lineage>
</organism>
<feature type="transmembrane region" description="Helical" evidence="10">
    <location>
        <begin position="59"/>
        <end position="82"/>
    </location>
</feature>
<dbReference type="GO" id="GO:0062054">
    <property type="term" value="F:fluoride channel activity"/>
    <property type="evidence" value="ECO:0007669"/>
    <property type="project" value="UniProtKB-UniRule"/>
</dbReference>
<evidence type="ECO:0000313" key="12">
    <source>
        <dbReference type="Proteomes" id="UP000037269"/>
    </source>
</evidence>
<sequence>MEVLWVALGGFFGAISRFTMVGVIDKQTNSSFPYGTLTVNVLGSFCLGLLYGLDVGWQVKAMLGAGFLGSFTTFSTFAYENVQLQRLGKRKEARLYIGISVLAGIAAVALGFWIGRMI</sequence>
<proteinExistence type="inferred from homology"/>
<keyword evidence="5 10" id="KW-0472">Membrane</keyword>
<keyword evidence="2 10" id="KW-1003">Cell membrane</keyword>
<comment type="catalytic activity">
    <reaction evidence="8">
        <text>fluoride(in) = fluoride(out)</text>
        <dbReference type="Rhea" id="RHEA:76159"/>
        <dbReference type="ChEBI" id="CHEBI:17051"/>
    </reaction>
    <physiologicalReaction direction="left-to-right" evidence="8">
        <dbReference type="Rhea" id="RHEA:76160"/>
    </physiologicalReaction>
</comment>
<dbReference type="PATRIC" id="fig|47500.8.peg.5699"/>
<evidence type="ECO:0000256" key="10">
    <source>
        <dbReference type="HAMAP-Rule" id="MF_00454"/>
    </source>
</evidence>
<keyword evidence="4 10" id="KW-1133">Transmembrane helix</keyword>
<feature type="transmembrane region" description="Helical" evidence="10">
    <location>
        <begin position="94"/>
        <end position="115"/>
    </location>
</feature>
<evidence type="ECO:0000256" key="9">
    <source>
        <dbReference type="ARBA" id="ARBA00049940"/>
    </source>
</evidence>
<dbReference type="STRING" id="47500.AF333_16620"/>
<dbReference type="AlphaFoldDB" id="A0A0D1XYT5"/>
<comment type="function">
    <text evidence="9 10">Fluoride-specific ion channel. Important for reducing fluoride concentration in the cell, thus reducing its toxicity.</text>
</comment>
<evidence type="ECO:0000256" key="3">
    <source>
        <dbReference type="ARBA" id="ARBA00022692"/>
    </source>
</evidence>
<accession>A0A0D1XYT5</accession>
<keyword evidence="10" id="KW-0915">Sodium</keyword>
<comment type="caution">
    <text evidence="11">The sequence shown here is derived from an EMBL/GenBank/DDBJ whole genome shotgun (WGS) entry which is preliminary data.</text>
</comment>
<dbReference type="NCBIfam" id="TIGR00494">
    <property type="entry name" value="crcB"/>
    <property type="match status" value="1"/>
</dbReference>
<feature type="binding site" evidence="10">
    <location>
        <position position="69"/>
    </location>
    <ligand>
        <name>Na(+)</name>
        <dbReference type="ChEBI" id="CHEBI:29101"/>
        <note>structural</note>
    </ligand>
</feature>
<comment type="subcellular location">
    <subcellularLocation>
        <location evidence="1 10">Cell membrane</location>
        <topology evidence="1 10">Multi-pass membrane protein</topology>
    </subcellularLocation>
</comment>
<dbReference type="GO" id="GO:0005886">
    <property type="term" value="C:plasma membrane"/>
    <property type="evidence" value="ECO:0007669"/>
    <property type="project" value="UniProtKB-SubCell"/>
</dbReference>
<dbReference type="GeneID" id="42306794"/>
<dbReference type="PANTHER" id="PTHR28259">
    <property type="entry name" value="FLUORIDE EXPORT PROTEIN 1-RELATED"/>
    <property type="match status" value="1"/>
</dbReference>
<keyword evidence="3 10" id="KW-0812">Transmembrane</keyword>
<comment type="activity regulation">
    <text evidence="10">Na(+) is not transported, but it plays an essential structural role and its presence is essential for fluoride channel function.</text>
</comment>
<feature type="binding site" evidence="10">
    <location>
        <position position="72"/>
    </location>
    <ligand>
        <name>Na(+)</name>
        <dbReference type="ChEBI" id="CHEBI:29101"/>
        <note>structural</note>
    </ligand>
</feature>